<dbReference type="Proteomes" id="UP000585474">
    <property type="component" value="Unassembled WGS sequence"/>
</dbReference>
<reference evidence="2 3" key="1">
    <citation type="submission" date="2019-07" db="EMBL/GenBank/DDBJ databases">
        <title>De Novo Assembly of kiwifruit Actinidia rufa.</title>
        <authorList>
            <person name="Sugita-Konishi S."/>
            <person name="Sato K."/>
            <person name="Mori E."/>
            <person name="Abe Y."/>
            <person name="Kisaki G."/>
            <person name="Hamano K."/>
            <person name="Suezawa K."/>
            <person name="Otani M."/>
            <person name="Fukuda T."/>
            <person name="Manabe T."/>
            <person name="Gomi K."/>
            <person name="Tabuchi M."/>
            <person name="Akimitsu K."/>
            <person name="Kataoka I."/>
        </authorList>
    </citation>
    <scope>NUCLEOTIDE SEQUENCE [LARGE SCALE GENOMIC DNA]</scope>
    <source>
        <strain evidence="3">cv. Fuchu</strain>
    </source>
</reference>
<sequence length="191" mass="21318">MAFELHPLTDMGWTGIPRPWSRGALRGGEFTVMPLVPFLLIFIILCEVCLSLSQTDFLVAFCGLSLISACDLIFMPTKFLMFLSMKVLWTTCKAFRRVGFKASLILKETMLYMFTFPAEALPPLPPVPPNIVPLQAEPENVPEPVKKKVVRVPTNLDEFDVGGAGLRGNDREFDVGGRGFASVMMGLWECW</sequence>
<organism evidence="2 3">
    <name type="scientific">Actinidia rufa</name>
    <dbReference type="NCBI Taxonomy" id="165716"/>
    <lineage>
        <taxon>Eukaryota</taxon>
        <taxon>Viridiplantae</taxon>
        <taxon>Streptophyta</taxon>
        <taxon>Embryophyta</taxon>
        <taxon>Tracheophyta</taxon>
        <taxon>Spermatophyta</taxon>
        <taxon>Magnoliopsida</taxon>
        <taxon>eudicotyledons</taxon>
        <taxon>Gunneridae</taxon>
        <taxon>Pentapetalae</taxon>
        <taxon>asterids</taxon>
        <taxon>Ericales</taxon>
        <taxon>Actinidiaceae</taxon>
        <taxon>Actinidia</taxon>
    </lineage>
</organism>
<keyword evidence="1" id="KW-1133">Transmembrane helix</keyword>
<proteinExistence type="predicted"/>
<keyword evidence="1" id="KW-0472">Membrane</keyword>
<evidence type="ECO:0000313" key="3">
    <source>
        <dbReference type="Proteomes" id="UP000585474"/>
    </source>
</evidence>
<evidence type="ECO:0000256" key="1">
    <source>
        <dbReference type="SAM" id="Phobius"/>
    </source>
</evidence>
<dbReference type="EMBL" id="BJWL01000011">
    <property type="protein sequence ID" value="GFY96516.1"/>
    <property type="molecule type" value="Genomic_DNA"/>
</dbReference>
<keyword evidence="1" id="KW-0812">Transmembrane</keyword>
<protein>
    <submittedName>
        <fullName evidence="2">Uncharacterized protein</fullName>
    </submittedName>
</protein>
<comment type="caution">
    <text evidence="2">The sequence shown here is derived from an EMBL/GenBank/DDBJ whole genome shotgun (WGS) entry which is preliminary data.</text>
</comment>
<feature type="transmembrane region" description="Helical" evidence="1">
    <location>
        <begin position="57"/>
        <end position="75"/>
    </location>
</feature>
<dbReference type="AlphaFoldDB" id="A0A7J0FDL4"/>
<name>A0A7J0FDL4_9ERIC</name>
<gene>
    <name evidence="2" type="ORF">Acr_11g0008220</name>
</gene>
<keyword evidence="3" id="KW-1185">Reference proteome</keyword>
<accession>A0A7J0FDL4</accession>
<evidence type="ECO:0000313" key="2">
    <source>
        <dbReference type="EMBL" id="GFY96516.1"/>
    </source>
</evidence>
<feature type="transmembrane region" description="Helical" evidence="1">
    <location>
        <begin position="30"/>
        <end position="50"/>
    </location>
</feature>